<protein>
    <submittedName>
        <fullName evidence="2">Hydrolase</fullName>
    </submittedName>
</protein>
<name>A0A2S5KP41_9PROT</name>
<evidence type="ECO:0000313" key="3">
    <source>
        <dbReference type="Proteomes" id="UP000238196"/>
    </source>
</evidence>
<dbReference type="Pfam" id="PF00857">
    <property type="entry name" value="Isochorismatase"/>
    <property type="match status" value="1"/>
</dbReference>
<evidence type="ECO:0000259" key="1">
    <source>
        <dbReference type="Pfam" id="PF00857"/>
    </source>
</evidence>
<dbReference type="GO" id="GO:0016787">
    <property type="term" value="F:hydrolase activity"/>
    <property type="evidence" value="ECO:0007669"/>
    <property type="project" value="UniProtKB-KW"/>
</dbReference>
<dbReference type="AlphaFoldDB" id="A0A2S5KP41"/>
<dbReference type="PANTHER" id="PTHR14119">
    <property type="entry name" value="HYDROLASE"/>
    <property type="match status" value="1"/>
</dbReference>
<gene>
    <name evidence="2" type="ORF">C4K68_14505</name>
</gene>
<reference evidence="2 3" key="1">
    <citation type="submission" date="2018-02" db="EMBL/GenBank/DDBJ databases">
        <title>novel marine gammaproteobacteria from coastal saline agro ecosystem.</title>
        <authorList>
            <person name="Krishnan R."/>
            <person name="Ramesh Kumar N."/>
        </authorList>
    </citation>
    <scope>NUCLEOTIDE SEQUENCE [LARGE SCALE GENOMIC DNA]</scope>
    <source>
        <strain evidence="2 3">228</strain>
    </source>
</reference>
<comment type="caution">
    <text evidence="2">The sequence shown here is derived from an EMBL/GenBank/DDBJ whole genome shotgun (WGS) entry which is preliminary data.</text>
</comment>
<proteinExistence type="predicted"/>
<feature type="domain" description="Isochorismatase-like" evidence="1">
    <location>
        <begin position="10"/>
        <end position="155"/>
    </location>
</feature>
<evidence type="ECO:0000313" key="2">
    <source>
        <dbReference type="EMBL" id="PPC76581.1"/>
    </source>
</evidence>
<dbReference type="InterPro" id="IPR000868">
    <property type="entry name" value="Isochorismatase-like_dom"/>
</dbReference>
<dbReference type="InterPro" id="IPR050993">
    <property type="entry name" value="Isochorismatase_domain"/>
</dbReference>
<accession>A0A2S5KP41</accession>
<dbReference type="Proteomes" id="UP000238196">
    <property type="component" value="Unassembled WGS sequence"/>
</dbReference>
<sequence length="183" mass="20171">MLIELHKVSLLVVDVQERLVGAMSDAEGLLARSHWMLEVAQALALPTVFSEQYPQGLGSTVPALTALVPGAEVVDKRHFSCVAADCLPETLLAREQVLVMGIEAHVCVLQTVLGLLSLDKQVFVIEDLVDSRRPQDRHLALQRMRDAGAFVVSREMVLFECLADSRHPQFRALSKSHLLGEQP</sequence>
<dbReference type="EMBL" id="PRLP01000047">
    <property type="protein sequence ID" value="PPC76581.1"/>
    <property type="molecule type" value="Genomic_DNA"/>
</dbReference>
<dbReference type="Gene3D" id="3.40.50.850">
    <property type="entry name" value="Isochorismatase-like"/>
    <property type="match status" value="1"/>
</dbReference>
<keyword evidence="2" id="KW-0378">Hydrolase</keyword>
<dbReference type="PANTHER" id="PTHR14119:SF3">
    <property type="entry name" value="ISOCHORISMATASE DOMAIN-CONTAINING PROTEIN 2"/>
    <property type="match status" value="1"/>
</dbReference>
<dbReference type="InterPro" id="IPR036380">
    <property type="entry name" value="Isochorismatase-like_sf"/>
</dbReference>
<dbReference type="SUPFAM" id="SSF52499">
    <property type="entry name" value="Isochorismatase-like hydrolases"/>
    <property type="match status" value="1"/>
</dbReference>
<organism evidence="2 3">
    <name type="scientific">Proteobacteria bacterium 228</name>
    <dbReference type="NCBI Taxonomy" id="2083153"/>
    <lineage>
        <taxon>Bacteria</taxon>
        <taxon>Pseudomonadati</taxon>
        <taxon>Pseudomonadota</taxon>
    </lineage>
</organism>
<dbReference type="OrthoDB" id="9796958at2"/>